<gene>
    <name evidence="5" type="ORF">GSTUM_00000210001</name>
</gene>
<dbReference type="InterPro" id="IPR036028">
    <property type="entry name" value="SH3-like_dom_sf"/>
</dbReference>
<sequence length="471" mass="51473">MSTLSAKGEPFHPQFVSSLSYTSVRDFAYPALHPLHYGPSSATSGLSTPTDSQRSSQYFDHGSNHGGQAGTWFTGGGSGYRSNHPHHHQPPPLNFSDGPPWSEDEDLQSPVVVSKHRKHKSSAAHLQTSSQHSRGQSKNAITPTTLQHFAGNSHGVSGEPGGELYNHPEGDEEYESNNAQQYYQNHHQGGGYRVEGRRPLDDSRFSRDYQFTIASPDEEMHGKAVALFDFIRENENELPLVEGQVVWVSYRIGVGWLVAEDPKTGESGLVPEEYVRLLRDLQPLYTPHPESGSPPNPHHDQESPLILSGSPQPSSRSPSPSSSPQQPPSTSSTSTTSATSTSNNSALNPPIISTFSTSSQDVHPYPYQFHYPNDHPPAHIRAKSSPDLSGVETPTAGDHKDRIAQLQREQERAVLEEAEMGGTPRVRTGVGLGLGKGGGGEEVFYDAMERQHGQQQNSLGELDFREEGRGR</sequence>
<feature type="compositionally biased region" description="Polar residues" evidence="3">
    <location>
        <begin position="124"/>
        <end position="147"/>
    </location>
</feature>
<dbReference type="Pfam" id="PF00018">
    <property type="entry name" value="SH3_1"/>
    <property type="match status" value="1"/>
</dbReference>
<evidence type="ECO:0000256" key="3">
    <source>
        <dbReference type="SAM" id="MobiDB-lite"/>
    </source>
</evidence>
<evidence type="ECO:0000313" key="6">
    <source>
        <dbReference type="Proteomes" id="UP000006911"/>
    </source>
</evidence>
<feature type="region of interest" description="Disordered" evidence="3">
    <location>
        <begin position="40"/>
        <end position="175"/>
    </location>
</feature>
<dbReference type="InterPro" id="IPR001452">
    <property type="entry name" value="SH3_domain"/>
</dbReference>
<dbReference type="EMBL" id="FN429991">
    <property type="protein sequence ID" value="CAZ79542.1"/>
    <property type="molecule type" value="Genomic_DNA"/>
</dbReference>
<dbReference type="SUPFAM" id="SSF50044">
    <property type="entry name" value="SH3-domain"/>
    <property type="match status" value="1"/>
</dbReference>
<dbReference type="GeneID" id="9183024"/>
<evidence type="ECO:0000313" key="5">
    <source>
        <dbReference type="EMBL" id="CAZ79542.1"/>
    </source>
</evidence>
<keyword evidence="6" id="KW-1185">Reference proteome</keyword>
<evidence type="ECO:0000256" key="1">
    <source>
        <dbReference type="ARBA" id="ARBA00022443"/>
    </source>
</evidence>
<dbReference type="eggNOG" id="ENOG502RZ32">
    <property type="taxonomic scope" value="Eukaryota"/>
</dbReference>
<keyword evidence="1 2" id="KW-0728">SH3 domain</keyword>
<dbReference type="OMA" id="PPWFEDE"/>
<reference evidence="5 6" key="1">
    <citation type="journal article" date="2010" name="Nature">
        <title>Perigord black truffle genome uncovers evolutionary origins and mechanisms of symbiosis.</title>
        <authorList>
            <person name="Martin F."/>
            <person name="Kohler A."/>
            <person name="Murat C."/>
            <person name="Balestrini R."/>
            <person name="Coutinho P.M."/>
            <person name="Jaillon O."/>
            <person name="Montanini B."/>
            <person name="Morin E."/>
            <person name="Noel B."/>
            <person name="Percudani R."/>
            <person name="Porcel B."/>
            <person name="Rubini A."/>
            <person name="Amicucci A."/>
            <person name="Amselem J."/>
            <person name="Anthouard V."/>
            <person name="Arcioni S."/>
            <person name="Artiguenave F."/>
            <person name="Aury J.M."/>
            <person name="Ballario P."/>
            <person name="Bolchi A."/>
            <person name="Brenna A."/>
            <person name="Brun A."/>
            <person name="Buee M."/>
            <person name="Cantarel B."/>
            <person name="Chevalier G."/>
            <person name="Couloux A."/>
            <person name="Da Silva C."/>
            <person name="Denoeud F."/>
            <person name="Duplessis S."/>
            <person name="Ghignone S."/>
            <person name="Hilselberger B."/>
            <person name="Iotti M."/>
            <person name="Marcais B."/>
            <person name="Mello A."/>
            <person name="Miranda M."/>
            <person name="Pacioni G."/>
            <person name="Quesneville H."/>
            <person name="Riccioni C."/>
            <person name="Ruotolo R."/>
            <person name="Splivallo R."/>
            <person name="Stocchi V."/>
            <person name="Tisserant E."/>
            <person name="Viscomi A.R."/>
            <person name="Zambonelli A."/>
            <person name="Zampieri E."/>
            <person name="Henrissat B."/>
            <person name="Lebrun M.H."/>
            <person name="Paolocci F."/>
            <person name="Bonfante P."/>
            <person name="Ottonello S."/>
            <person name="Wincker P."/>
        </authorList>
    </citation>
    <scope>NUCLEOTIDE SEQUENCE [LARGE SCALE GENOMIC DNA]</scope>
    <source>
        <strain evidence="5 6">Mel28</strain>
    </source>
</reference>
<feature type="compositionally biased region" description="Basic and acidic residues" evidence="3">
    <location>
        <begin position="462"/>
        <end position="471"/>
    </location>
</feature>
<feature type="compositionally biased region" description="Polar residues" evidence="3">
    <location>
        <begin position="40"/>
        <end position="58"/>
    </location>
</feature>
<feature type="compositionally biased region" description="Gly residues" evidence="3">
    <location>
        <begin position="64"/>
        <end position="79"/>
    </location>
</feature>
<feature type="region of interest" description="Disordered" evidence="3">
    <location>
        <begin position="449"/>
        <end position="471"/>
    </location>
</feature>
<dbReference type="HOGENOM" id="CLU_024803_1_0_1"/>
<feature type="compositionally biased region" description="Polar residues" evidence="3">
    <location>
        <begin position="343"/>
        <end position="361"/>
    </location>
</feature>
<feature type="region of interest" description="Disordered" evidence="3">
    <location>
        <begin position="284"/>
        <end position="400"/>
    </location>
</feature>
<organism evidence="5 6">
    <name type="scientific">Tuber melanosporum (strain Mel28)</name>
    <name type="common">Perigord black truffle</name>
    <dbReference type="NCBI Taxonomy" id="656061"/>
    <lineage>
        <taxon>Eukaryota</taxon>
        <taxon>Fungi</taxon>
        <taxon>Dikarya</taxon>
        <taxon>Ascomycota</taxon>
        <taxon>Pezizomycotina</taxon>
        <taxon>Pezizomycetes</taxon>
        <taxon>Pezizales</taxon>
        <taxon>Tuberaceae</taxon>
        <taxon>Tuber</taxon>
    </lineage>
</organism>
<evidence type="ECO:0000256" key="2">
    <source>
        <dbReference type="PROSITE-ProRule" id="PRU00192"/>
    </source>
</evidence>
<name>D5G4U9_TUBMM</name>
<dbReference type="RefSeq" id="XP_002835385.1">
    <property type="nucleotide sequence ID" value="XM_002835339.1"/>
</dbReference>
<accession>D5G4U9</accession>
<dbReference type="Gene3D" id="2.30.30.40">
    <property type="entry name" value="SH3 Domains"/>
    <property type="match status" value="1"/>
</dbReference>
<evidence type="ECO:0000259" key="4">
    <source>
        <dbReference type="PROSITE" id="PS50002"/>
    </source>
</evidence>
<dbReference type="AlphaFoldDB" id="D5G4U9"/>
<dbReference type="Proteomes" id="UP000006911">
    <property type="component" value="Unassembled WGS sequence"/>
</dbReference>
<protein>
    <submittedName>
        <fullName evidence="5">(Perigord truffle) hypothetical protein</fullName>
    </submittedName>
</protein>
<dbReference type="KEGG" id="tml:GSTUM_00000210001"/>
<proteinExistence type="predicted"/>
<feature type="domain" description="SH3" evidence="4">
    <location>
        <begin position="219"/>
        <end position="280"/>
    </location>
</feature>
<dbReference type="InParanoid" id="D5G4U9"/>
<dbReference type="PROSITE" id="PS50002">
    <property type="entry name" value="SH3"/>
    <property type="match status" value="1"/>
</dbReference>
<dbReference type="SMART" id="SM00326">
    <property type="entry name" value="SH3"/>
    <property type="match status" value="1"/>
</dbReference>
<feature type="compositionally biased region" description="Low complexity" evidence="3">
    <location>
        <begin position="308"/>
        <end position="342"/>
    </location>
</feature>